<feature type="domain" description="Centrosomin N-terminal motif 1" evidence="5">
    <location>
        <begin position="67"/>
        <end position="140"/>
    </location>
</feature>
<feature type="coiled-coil region" evidence="3">
    <location>
        <begin position="493"/>
        <end position="541"/>
    </location>
</feature>
<dbReference type="GO" id="GO:0008017">
    <property type="term" value="F:microtubule binding"/>
    <property type="evidence" value="ECO:0007669"/>
    <property type="project" value="TreeGrafter"/>
</dbReference>
<dbReference type="GO" id="GO:0000242">
    <property type="term" value="C:pericentriolar material"/>
    <property type="evidence" value="ECO:0007669"/>
    <property type="project" value="TreeGrafter"/>
</dbReference>
<dbReference type="GO" id="GO:0035371">
    <property type="term" value="C:microtubule plus-end"/>
    <property type="evidence" value="ECO:0007669"/>
    <property type="project" value="TreeGrafter"/>
</dbReference>
<dbReference type="GO" id="GO:0090266">
    <property type="term" value="P:regulation of mitotic cell cycle spindle assembly checkpoint"/>
    <property type="evidence" value="ECO:0007669"/>
    <property type="project" value="TreeGrafter"/>
</dbReference>
<dbReference type="GO" id="GO:0000132">
    <property type="term" value="P:establishment of mitotic spindle orientation"/>
    <property type="evidence" value="ECO:0007669"/>
    <property type="project" value="TreeGrafter"/>
</dbReference>
<organism evidence="6 7">
    <name type="scientific">Rhynchophorus ferrugineus</name>
    <name type="common">Red palm weevil</name>
    <name type="synonym">Curculio ferrugineus</name>
    <dbReference type="NCBI Taxonomy" id="354439"/>
    <lineage>
        <taxon>Eukaryota</taxon>
        <taxon>Metazoa</taxon>
        <taxon>Ecdysozoa</taxon>
        <taxon>Arthropoda</taxon>
        <taxon>Hexapoda</taxon>
        <taxon>Insecta</taxon>
        <taxon>Pterygota</taxon>
        <taxon>Neoptera</taxon>
        <taxon>Endopterygota</taxon>
        <taxon>Coleoptera</taxon>
        <taxon>Polyphaga</taxon>
        <taxon>Cucujiformia</taxon>
        <taxon>Curculionidae</taxon>
        <taxon>Dryophthorinae</taxon>
        <taxon>Rhynchophorus</taxon>
    </lineage>
</organism>
<accession>A0A834I532</accession>
<dbReference type="GO" id="GO:0043015">
    <property type="term" value="F:gamma-tubulin binding"/>
    <property type="evidence" value="ECO:0007669"/>
    <property type="project" value="TreeGrafter"/>
</dbReference>
<feature type="coiled-coil region" evidence="3">
    <location>
        <begin position="975"/>
        <end position="1076"/>
    </location>
</feature>
<evidence type="ECO:0000313" key="6">
    <source>
        <dbReference type="EMBL" id="KAF7273109.1"/>
    </source>
</evidence>
<dbReference type="PANTHER" id="PTHR46930">
    <property type="entry name" value="CDK5 REGULATORY SUBUNIT-ASSOCIATED PROTEIN 2"/>
    <property type="match status" value="1"/>
</dbReference>
<feature type="region of interest" description="Disordered" evidence="4">
    <location>
        <begin position="246"/>
        <end position="353"/>
    </location>
</feature>
<protein>
    <recommendedName>
        <fullName evidence="5">Centrosomin N-terminal motif 1 domain-containing protein</fullName>
    </recommendedName>
</protein>
<keyword evidence="3" id="KW-0175">Coiled coil</keyword>
<dbReference type="Pfam" id="PF07989">
    <property type="entry name" value="Cnn_1N"/>
    <property type="match status" value="1"/>
</dbReference>
<feature type="coiled-coil region" evidence="3">
    <location>
        <begin position="567"/>
        <end position="594"/>
    </location>
</feature>
<sequence length="1451" mass="165492">MSNNNNYLMALLKTNLGESGSSVREGDGPSPPPSYSPSSKTSSVGDFDDYESYHTMRSPTGPMRGRTVKEFEEQLTTLKKENFNLKLRIYFLEEKMGTNFTLDKDNVVKRNIELQVEIANLQKEAKEKHDLLCQAVKAMELEEEEHRKYSQKKDQELEMLQQEMADLKLQMQVSASKRDSDQIASTFDRSEMLRFQIDALQKECESKERSVATLNRDLSSANERLIEFARQIKDYEEKIERAHLNQESMVAKMHEQQKTMDRRAGGRAQGARTRQEGVGPQSCGARGASRRPPRRQQKAEGGGARAPIQAGDGRERGQEEPEPSVPDAAAPDGAAKAHSPHVQVTGARSPAPVTPDGRALVAFEQLLSVEAAGGSSPALLAEFAALKADYNAQRQKIVKLKGEQLKACEIIKSMIEFRNRSNDEMARLKLAKEALERELEGVVSKPANEVRPDRLEIVEDEEEAVSTPPCETSTMSTSKLDSMEIAEQYKLLTEELEAKVEVLVATLKEKDSQMQAVRNQYDEILATLEEKENRIVDLEFELLSNQNSGRVDRSLLEKGDGASEKHSSFYKHELDEKEREIDRLNVELKKCTCYLQEIVNKELWDKNKEIEKLHRKQEVPEMARLRRELSGKDLQLKLLKEKISELGLDIDLPNAKEDATQSPKRHLEHIKVLQEQLRGAKEEKRFLEERVQEAESLHEAFEKLKIENYTVRDELEKCERLRNETNEVCSILSARLEELAIFLDSLLKQKAVLGFLGLAKNKRLREIINNSLDMSRSFSMSLVGNPEQSLAQLSNITAFLNGSVFQELSLADVEPETNLSIVPDNVSLTYESHLWRKSGPRQEEPDSERVISALREQVFNLKSELRLRDTELSRLNGKGTETDEETARVGTKAAANREQEAHSESEAWSEPDRDVSRARIGLNQSLPVSAKLSNESTEDDEFVLDNNITPSKKRSSVIELSQDVCRLEKELDRRSAEAEENNRLFDQKMSELETELHDTKQRLIEAQNAKADVQRKADDLEKMVEDLTAYKAHCETNLVGKDKEAQETINRLEVERQSLLARSHELERKLHDSTNELLVAQDRFSAAQKDFEARELALKHEYEETLVYKLKQAEEVFVKQVRGVEEKCEAEIKITQENLRLVKEEYAKDYVKKSDVEKKLAEVEGFVQELKQLKTVVRSYEETIYSYKEKEKEVNSVVQQYQDKMSGLRAELDKTALQYSEAALEKSKLREENQELLQEIEKKYDQQVSTLHRQKNGLELKISELESANAELHNRLVKTNRLGRPPRGRLPRQYSDDEEARVVRPAAHLQDDADRAAANSSPDLGIESDHGRFSSLETNPNNIPRPLLQTIELTESMNNLFDEHRSDRNISAGGHCCEKLLQVEQENNELKQKMLRMKRALEETAAQLNLANQRKKQVEKTICKQIHKTSQVLRKAKANLDSGSESDVLRT</sequence>
<dbReference type="InterPro" id="IPR042791">
    <property type="entry name" value="CDK5RAP2"/>
</dbReference>
<name>A0A834I532_RHYFE</name>
<dbReference type="GO" id="GO:0001578">
    <property type="term" value="P:microtubule bundle formation"/>
    <property type="evidence" value="ECO:0007669"/>
    <property type="project" value="TreeGrafter"/>
</dbReference>
<dbReference type="InterPro" id="IPR012943">
    <property type="entry name" value="Cnn_1N"/>
</dbReference>
<feature type="compositionally biased region" description="Basic and acidic residues" evidence="4">
    <location>
        <begin position="252"/>
        <end position="264"/>
    </location>
</feature>
<dbReference type="GO" id="GO:0005737">
    <property type="term" value="C:cytoplasm"/>
    <property type="evidence" value="ECO:0007669"/>
    <property type="project" value="UniProtKB-SubCell"/>
</dbReference>
<evidence type="ECO:0000256" key="1">
    <source>
        <dbReference type="ARBA" id="ARBA00004496"/>
    </source>
</evidence>
<dbReference type="PANTHER" id="PTHR46930:SF1">
    <property type="entry name" value="CDK5 REGULATORY SUBUNIT-ASSOCIATED PROTEIN 2"/>
    <property type="match status" value="1"/>
</dbReference>
<dbReference type="GO" id="GO:0097431">
    <property type="term" value="C:mitotic spindle pole"/>
    <property type="evidence" value="ECO:0007669"/>
    <property type="project" value="TreeGrafter"/>
</dbReference>
<evidence type="ECO:0000259" key="5">
    <source>
        <dbReference type="Pfam" id="PF07989"/>
    </source>
</evidence>
<reference evidence="6" key="1">
    <citation type="submission" date="2020-08" db="EMBL/GenBank/DDBJ databases">
        <title>Genome sequencing and assembly of the red palm weevil Rhynchophorus ferrugineus.</title>
        <authorList>
            <person name="Dias G.B."/>
            <person name="Bergman C.M."/>
            <person name="Manee M."/>
        </authorList>
    </citation>
    <scope>NUCLEOTIDE SEQUENCE</scope>
    <source>
        <strain evidence="6">AA-2017</strain>
        <tissue evidence="6">Whole larva</tissue>
    </source>
</reference>
<dbReference type="EMBL" id="JAACXV010013566">
    <property type="protein sequence ID" value="KAF7273109.1"/>
    <property type="molecule type" value="Genomic_DNA"/>
</dbReference>
<dbReference type="Proteomes" id="UP000625711">
    <property type="component" value="Unassembled WGS sequence"/>
</dbReference>
<evidence type="ECO:0000313" key="7">
    <source>
        <dbReference type="Proteomes" id="UP000625711"/>
    </source>
</evidence>
<feature type="coiled-coil region" evidence="3">
    <location>
        <begin position="670"/>
        <end position="707"/>
    </location>
</feature>
<evidence type="ECO:0000256" key="3">
    <source>
        <dbReference type="SAM" id="Coils"/>
    </source>
</evidence>
<evidence type="ECO:0000256" key="4">
    <source>
        <dbReference type="SAM" id="MobiDB-lite"/>
    </source>
</evidence>
<dbReference type="GO" id="GO:0007059">
    <property type="term" value="P:chromosome segregation"/>
    <property type="evidence" value="ECO:0007669"/>
    <property type="project" value="TreeGrafter"/>
</dbReference>
<keyword evidence="2" id="KW-0963">Cytoplasm</keyword>
<comment type="subcellular location">
    <subcellularLocation>
        <location evidence="1">Cytoplasm</location>
    </subcellularLocation>
</comment>
<feature type="compositionally biased region" description="Basic and acidic residues" evidence="4">
    <location>
        <begin position="895"/>
        <end position="914"/>
    </location>
</feature>
<feature type="region of interest" description="Disordered" evidence="4">
    <location>
        <begin position="873"/>
        <end position="914"/>
    </location>
</feature>
<proteinExistence type="predicted"/>
<dbReference type="GO" id="GO:0046600">
    <property type="term" value="P:negative regulation of centriole replication"/>
    <property type="evidence" value="ECO:0007669"/>
    <property type="project" value="TreeGrafter"/>
</dbReference>
<feature type="coiled-coil region" evidence="3">
    <location>
        <begin position="383"/>
        <end position="445"/>
    </location>
</feature>
<dbReference type="OrthoDB" id="10255000at2759"/>
<gene>
    <name evidence="6" type="ORF">GWI33_014168</name>
</gene>
<feature type="compositionally biased region" description="Low complexity" evidence="4">
    <location>
        <begin position="326"/>
        <end position="337"/>
    </location>
</feature>
<feature type="region of interest" description="Disordered" evidence="4">
    <location>
        <begin position="1277"/>
        <end position="1344"/>
    </location>
</feature>
<comment type="caution">
    <text evidence="6">The sequence shown here is derived from an EMBL/GenBank/DDBJ whole genome shotgun (WGS) entry which is preliminary data.</text>
</comment>
<keyword evidence="7" id="KW-1185">Reference proteome</keyword>
<dbReference type="GO" id="GO:0007099">
    <property type="term" value="P:centriole replication"/>
    <property type="evidence" value="ECO:0007669"/>
    <property type="project" value="TreeGrafter"/>
</dbReference>
<feature type="coiled-coil region" evidence="3">
    <location>
        <begin position="1380"/>
        <end position="1421"/>
    </location>
</feature>
<feature type="region of interest" description="Disordered" evidence="4">
    <location>
        <begin position="18"/>
        <end position="66"/>
    </location>
</feature>
<evidence type="ECO:0000256" key="2">
    <source>
        <dbReference type="ARBA" id="ARBA00022490"/>
    </source>
</evidence>